<dbReference type="GO" id="GO:0005829">
    <property type="term" value="C:cytosol"/>
    <property type="evidence" value="ECO:0007669"/>
    <property type="project" value="TreeGrafter"/>
</dbReference>
<comment type="catalytic activity">
    <reaction evidence="7">
        <text>S-formylglutathione + H2O = formate + glutathione + H(+)</text>
        <dbReference type="Rhea" id="RHEA:14961"/>
        <dbReference type="ChEBI" id="CHEBI:15377"/>
        <dbReference type="ChEBI" id="CHEBI:15378"/>
        <dbReference type="ChEBI" id="CHEBI:15740"/>
        <dbReference type="ChEBI" id="CHEBI:57688"/>
        <dbReference type="ChEBI" id="CHEBI:57925"/>
        <dbReference type="EC" id="3.1.2.12"/>
    </reaction>
</comment>
<name>A0AAW1R496_9CHLO</name>
<sequence length="277" mass="30330">MAASEQSANKQYGGWNRRYKHESEVLGCSMTFTVYYPPAAEKGSVPVLYYLSGLTCDDQNFITKANAQRKASELGIALISPDTSPRANVPGEDDAMEVGSAAGFYLNATEGKWKQNYQMYDYIVKELPSVLSGLKGLNTQKASIMGHSMGGHGALVIGLRNPDKYAAISAFAPIANPSEAPMGSTALKAYLGDDKSHWKQYDATEIAKSYSGPGKKILIDQGTSDNFWKENLKPENFKNAAPKQLSVELRLQDGYDHSYFTMSTFIDDHVAFHAAQL</sequence>
<evidence type="ECO:0000256" key="7">
    <source>
        <dbReference type="RuleBase" id="RU363068"/>
    </source>
</evidence>
<evidence type="ECO:0000313" key="8">
    <source>
        <dbReference type="EMBL" id="KAK9828246.1"/>
    </source>
</evidence>
<feature type="active site" description="Charge relay system" evidence="6">
    <location>
        <position position="257"/>
    </location>
</feature>
<evidence type="ECO:0000313" key="9">
    <source>
        <dbReference type="Proteomes" id="UP001438707"/>
    </source>
</evidence>
<dbReference type="PANTHER" id="PTHR10061">
    <property type="entry name" value="S-FORMYLGLUTATHIONE HYDROLASE"/>
    <property type="match status" value="1"/>
</dbReference>
<evidence type="ECO:0000256" key="5">
    <source>
        <dbReference type="ARBA" id="ARBA00022801"/>
    </source>
</evidence>
<dbReference type="GO" id="GO:0046294">
    <property type="term" value="P:formaldehyde catabolic process"/>
    <property type="evidence" value="ECO:0007669"/>
    <property type="project" value="InterPro"/>
</dbReference>
<dbReference type="InterPro" id="IPR014186">
    <property type="entry name" value="S-formylglutathione_hydrol"/>
</dbReference>
<accession>A0AAW1R496</accession>
<evidence type="ECO:0000256" key="2">
    <source>
        <dbReference type="ARBA" id="ARBA00012479"/>
    </source>
</evidence>
<dbReference type="Proteomes" id="UP001438707">
    <property type="component" value="Unassembled WGS sequence"/>
</dbReference>
<dbReference type="AlphaFoldDB" id="A0AAW1R496"/>
<evidence type="ECO:0000256" key="3">
    <source>
        <dbReference type="ARBA" id="ARBA00016774"/>
    </source>
</evidence>
<comment type="function">
    <text evidence="7">Serine hydrolase involved in the detoxification of formaldehyde.</text>
</comment>
<dbReference type="EMBL" id="JALJOS010000016">
    <property type="protein sequence ID" value="KAK9828246.1"/>
    <property type="molecule type" value="Genomic_DNA"/>
</dbReference>
<feature type="active site" description="Charge relay system" evidence="6">
    <location>
        <position position="148"/>
    </location>
</feature>
<dbReference type="GO" id="GO:0018738">
    <property type="term" value="F:S-formylglutathione hydrolase activity"/>
    <property type="evidence" value="ECO:0007669"/>
    <property type="project" value="UniProtKB-EC"/>
</dbReference>
<keyword evidence="9" id="KW-1185">Reference proteome</keyword>
<gene>
    <name evidence="8" type="ORF">WJX74_005462</name>
</gene>
<dbReference type="NCBIfam" id="TIGR02821">
    <property type="entry name" value="fghA_ester_D"/>
    <property type="match status" value="1"/>
</dbReference>
<feature type="active site" description="Charge relay system" evidence="6">
    <location>
        <position position="225"/>
    </location>
</feature>
<keyword evidence="7" id="KW-0963">Cytoplasm</keyword>
<reference evidence="8 9" key="1">
    <citation type="journal article" date="2024" name="Nat. Commun.">
        <title>Phylogenomics reveals the evolutionary origins of lichenization in chlorophyte algae.</title>
        <authorList>
            <person name="Puginier C."/>
            <person name="Libourel C."/>
            <person name="Otte J."/>
            <person name="Skaloud P."/>
            <person name="Haon M."/>
            <person name="Grisel S."/>
            <person name="Petersen M."/>
            <person name="Berrin J.G."/>
            <person name="Delaux P.M."/>
            <person name="Dal Grande F."/>
            <person name="Keller J."/>
        </authorList>
    </citation>
    <scope>NUCLEOTIDE SEQUENCE [LARGE SCALE GENOMIC DNA]</scope>
    <source>
        <strain evidence="8 9">SAG 2145</strain>
    </source>
</reference>
<protein>
    <recommendedName>
        <fullName evidence="3 7">S-formylglutathione hydrolase</fullName>
        <ecNumber evidence="2 7">3.1.2.12</ecNumber>
    </recommendedName>
</protein>
<evidence type="ECO:0000256" key="4">
    <source>
        <dbReference type="ARBA" id="ARBA00022487"/>
    </source>
</evidence>
<dbReference type="Gene3D" id="3.40.50.1820">
    <property type="entry name" value="alpha/beta hydrolase"/>
    <property type="match status" value="1"/>
</dbReference>
<evidence type="ECO:0000256" key="6">
    <source>
        <dbReference type="PIRSR" id="PIRSR614186-1"/>
    </source>
</evidence>
<dbReference type="EC" id="3.1.2.12" evidence="2 7"/>
<comment type="similarity">
    <text evidence="1 7">Belongs to the esterase D family.</text>
</comment>
<dbReference type="GO" id="GO:0052689">
    <property type="term" value="F:carboxylic ester hydrolase activity"/>
    <property type="evidence" value="ECO:0007669"/>
    <property type="project" value="UniProtKB-KW"/>
</dbReference>
<dbReference type="PANTHER" id="PTHR10061:SF0">
    <property type="entry name" value="S-FORMYLGLUTATHIONE HYDROLASE"/>
    <property type="match status" value="1"/>
</dbReference>
<dbReference type="InterPro" id="IPR000801">
    <property type="entry name" value="Esterase-like"/>
</dbReference>
<comment type="caution">
    <text evidence="8">The sequence shown here is derived from an EMBL/GenBank/DDBJ whole genome shotgun (WGS) entry which is preliminary data.</text>
</comment>
<keyword evidence="4 7" id="KW-0719">Serine esterase</keyword>
<proteinExistence type="inferred from homology"/>
<dbReference type="InterPro" id="IPR029058">
    <property type="entry name" value="AB_hydrolase_fold"/>
</dbReference>
<evidence type="ECO:0000256" key="1">
    <source>
        <dbReference type="ARBA" id="ARBA00005622"/>
    </source>
</evidence>
<dbReference type="Pfam" id="PF00756">
    <property type="entry name" value="Esterase"/>
    <property type="match status" value="1"/>
</dbReference>
<dbReference type="SUPFAM" id="SSF53474">
    <property type="entry name" value="alpha/beta-Hydrolases"/>
    <property type="match status" value="1"/>
</dbReference>
<comment type="subcellular location">
    <subcellularLocation>
        <location evidence="7">Cytoplasm</location>
    </subcellularLocation>
</comment>
<organism evidence="8 9">
    <name type="scientific">Apatococcus lobatus</name>
    <dbReference type="NCBI Taxonomy" id="904363"/>
    <lineage>
        <taxon>Eukaryota</taxon>
        <taxon>Viridiplantae</taxon>
        <taxon>Chlorophyta</taxon>
        <taxon>core chlorophytes</taxon>
        <taxon>Trebouxiophyceae</taxon>
        <taxon>Chlorellales</taxon>
        <taxon>Chlorellaceae</taxon>
        <taxon>Apatococcus</taxon>
    </lineage>
</organism>
<dbReference type="FunFam" id="3.40.50.1820:FF:000002">
    <property type="entry name" value="S-formylglutathione hydrolase"/>
    <property type="match status" value="1"/>
</dbReference>
<keyword evidence="5 7" id="KW-0378">Hydrolase</keyword>